<dbReference type="GO" id="GO:0016787">
    <property type="term" value="F:hydrolase activity"/>
    <property type="evidence" value="ECO:0007669"/>
    <property type="project" value="UniProtKB-KW"/>
</dbReference>
<keyword evidence="5" id="KW-1185">Reference proteome</keyword>
<dbReference type="CDD" id="cd04682">
    <property type="entry name" value="NUDIX_Hydrolase"/>
    <property type="match status" value="1"/>
</dbReference>
<name>A0A2L0D6U3_9STRE</name>
<reference evidence="4 5" key="2">
    <citation type="submission" date="2018-02" db="EMBL/GenBank/DDBJ databases">
        <title>Whole genome sequencing analysis of Streptococcus pluranimalium isolated from cattle infected mastitis in China.</title>
        <authorList>
            <person name="Zhang J.-R."/>
            <person name="Hu G.-Z."/>
        </authorList>
    </citation>
    <scope>NUCLEOTIDE SEQUENCE [LARGE SCALE GENOMIC DNA]</scope>
    <source>
        <strain evidence="4 5">TH11417</strain>
    </source>
</reference>
<dbReference type="PROSITE" id="PS00893">
    <property type="entry name" value="NUDIX_BOX"/>
    <property type="match status" value="1"/>
</dbReference>
<accession>A0A2L0D6U3</accession>
<dbReference type="InterPro" id="IPR000086">
    <property type="entry name" value="NUDIX_hydrolase_dom"/>
</dbReference>
<evidence type="ECO:0000313" key="4">
    <source>
        <dbReference type="EMBL" id="AUW97380.1"/>
    </source>
</evidence>
<dbReference type="AlphaFoldDB" id="A0A2L0D6U3"/>
<dbReference type="GeneID" id="98394206"/>
<organism evidence="4 5">
    <name type="scientific">Streptococcus pluranimalium</name>
    <dbReference type="NCBI Taxonomy" id="82348"/>
    <lineage>
        <taxon>Bacteria</taxon>
        <taxon>Bacillati</taxon>
        <taxon>Bacillota</taxon>
        <taxon>Bacilli</taxon>
        <taxon>Lactobacillales</taxon>
        <taxon>Streptococcaceae</taxon>
        <taxon>Streptococcus</taxon>
    </lineage>
</organism>
<comment type="similarity">
    <text evidence="1">Belongs to the Nudix hydrolase family.</text>
</comment>
<keyword evidence="2" id="KW-0378">Hydrolase</keyword>
<dbReference type="OrthoDB" id="9131041at2"/>
<dbReference type="SUPFAM" id="SSF55811">
    <property type="entry name" value="Nudix"/>
    <property type="match status" value="1"/>
</dbReference>
<feature type="domain" description="Nudix hydrolase" evidence="3">
    <location>
        <begin position="9"/>
        <end position="143"/>
    </location>
</feature>
<dbReference type="RefSeq" id="WP_104968684.1">
    <property type="nucleotide sequence ID" value="NZ_CP025536.1"/>
</dbReference>
<evidence type="ECO:0000259" key="3">
    <source>
        <dbReference type="PROSITE" id="PS51462"/>
    </source>
</evidence>
<evidence type="ECO:0000313" key="5">
    <source>
        <dbReference type="Proteomes" id="UP000238956"/>
    </source>
</evidence>
<dbReference type="EMBL" id="CP025536">
    <property type="protein sequence ID" value="AUW97380.1"/>
    <property type="molecule type" value="Genomic_DNA"/>
</dbReference>
<dbReference type="PROSITE" id="PS51462">
    <property type="entry name" value="NUDIX"/>
    <property type="match status" value="1"/>
</dbReference>
<dbReference type="Gene3D" id="3.90.79.10">
    <property type="entry name" value="Nucleoside Triphosphate Pyrophosphohydrolase"/>
    <property type="match status" value="1"/>
</dbReference>
<dbReference type="InterPro" id="IPR020084">
    <property type="entry name" value="NUDIX_hydrolase_CS"/>
</dbReference>
<dbReference type="PANTHER" id="PTHR43736">
    <property type="entry name" value="ADP-RIBOSE PYROPHOSPHATASE"/>
    <property type="match status" value="1"/>
</dbReference>
<dbReference type="KEGG" id="splr:C0J00_09835"/>
<dbReference type="Proteomes" id="UP000238956">
    <property type="component" value="Chromosome"/>
</dbReference>
<evidence type="ECO:0000256" key="2">
    <source>
        <dbReference type="ARBA" id="ARBA00022801"/>
    </source>
</evidence>
<dbReference type="Pfam" id="PF00293">
    <property type="entry name" value="NUDIX"/>
    <property type="match status" value="1"/>
</dbReference>
<gene>
    <name evidence="4" type="ORF">C0J00_09835</name>
</gene>
<dbReference type="PANTHER" id="PTHR43736:SF1">
    <property type="entry name" value="DIHYDRONEOPTERIN TRIPHOSPHATE DIPHOSPHATASE"/>
    <property type="match status" value="1"/>
</dbReference>
<proteinExistence type="inferred from homology"/>
<sequence length="148" mass="16781">MDTILHQSFDFSGAKIALLKDDQILSILRDDIPTIPFPNTWDLPGGGREGEETPFDCVQREVFEELGITISKDSISWAKVYPGMVDPSKDSVFMVGEISQDQIDQIVFGDEGQGWKMMPITDFLDDDQVYGSLKERLRDWMELTDEKG</sequence>
<dbReference type="InterPro" id="IPR015797">
    <property type="entry name" value="NUDIX_hydrolase-like_dom_sf"/>
</dbReference>
<evidence type="ECO:0000256" key="1">
    <source>
        <dbReference type="ARBA" id="ARBA00005582"/>
    </source>
</evidence>
<protein>
    <submittedName>
        <fullName evidence="4">DNA mismatch repair protein MutT</fullName>
    </submittedName>
</protein>
<reference evidence="4 5" key="1">
    <citation type="submission" date="2017-12" db="EMBL/GenBank/DDBJ databases">
        <authorList>
            <person name="Hurst M.R.H."/>
        </authorList>
    </citation>
    <scope>NUCLEOTIDE SEQUENCE [LARGE SCALE GENOMIC DNA]</scope>
    <source>
        <strain evidence="4 5">TH11417</strain>
    </source>
</reference>